<dbReference type="GO" id="GO:0005764">
    <property type="term" value="C:lysosome"/>
    <property type="evidence" value="ECO:0007669"/>
    <property type="project" value="UniProtKB-SubCell"/>
</dbReference>
<feature type="domain" description="Beta-mannosidase-like galactose-binding" evidence="15">
    <location>
        <begin position="108"/>
        <end position="226"/>
    </location>
</feature>
<dbReference type="Gene3D" id="2.60.40.10">
    <property type="entry name" value="Immunoglobulins"/>
    <property type="match status" value="3"/>
</dbReference>
<dbReference type="InterPro" id="IPR017853">
    <property type="entry name" value="GH"/>
</dbReference>
<evidence type="ECO:0000256" key="11">
    <source>
        <dbReference type="ARBA" id="ARBA00033445"/>
    </source>
</evidence>
<keyword evidence="6" id="KW-0732">Signal</keyword>
<comment type="catalytic activity">
    <reaction evidence="1">
        <text>Hydrolysis of terminal, non-reducing beta-D-mannose residues in beta-D-mannosides.</text>
        <dbReference type="EC" id="3.2.1.25"/>
    </reaction>
</comment>
<dbReference type="Gene3D" id="3.20.20.80">
    <property type="entry name" value="Glycosidases"/>
    <property type="match status" value="1"/>
</dbReference>
<evidence type="ECO:0000313" key="17">
    <source>
        <dbReference type="RefSeq" id="XP_011498870.1"/>
    </source>
</evidence>
<comment type="similarity">
    <text evidence="4">Belongs to the glycosyl hydrolase 2 family.</text>
</comment>
<comment type="pathway">
    <text evidence="3">Glycan metabolism; N-glycan degradation.</text>
</comment>
<evidence type="ECO:0000256" key="6">
    <source>
        <dbReference type="ARBA" id="ARBA00022729"/>
    </source>
</evidence>
<comment type="subcellular location">
    <subcellularLocation>
        <location evidence="2">Lysosome</location>
    </subcellularLocation>
</comment>
<evidence type="ECO:0000256" key="7">
    <source>
        <dbReference type="ARBA" id="ARBA00022801"/>
    </source>
</evidence>
<keyword evidence="12" id="KW-0472">Membrane</keyword>
<evidence type="ECO:0000256" key="3">
    <source>
        <dbReference type="ARBA" id="ARBA00004740"/>
    </source>
</evidence>
<evidence type="ECO:0000259" key="14">
    <source>
        <dbReference type="Pfam" id="PF17786"/>
    </source>
</evidence>
<protein>
    <recommendedName>
        <fullName evidence="5">beta-mannosidase</fullName>
        <ecNumber evidence="5">3.2.1.25</ecNumber>
    </recommendedName>
    <alternativeName>
        <fullName evidence="11">Mannanase</fullName>
    </alternativeName>
</protein>
<evidence type="ECO:0000256" key="9">
    <source>
        <dbReference type="ARBA" id="ARBA00023228"/>
    </source>
</evidence>
<evidence type="ECO:0000259" key="15">
    <source>
        <dbReference type="Pfam" id="PF22666"/>
    </source>
</evidence>
<feature type="transmembrane region" description="Helical" evidence="12">
    <location>
        <begin position="6"/>
        <end position="23"/>
    </location>
</feature>
<dbReference type="InterPro" id="IPR041625">
    <property type="entry name" value="Beta-mannosidase_Ig"/>
</dbReference>
<proteinExistence type="inferred from homology"/>
<evidence type="ECO:0000256" key="10">
    <source>
        <dbReference type="ARBA" id="ARBA00023295"/>
    </source>
</evidence>
<keyword evidence="12" id="KW-1133">Transmembrane helix</keyword>
<dbReference type="FunFam" id="3.20.20.80:FF:000035">
    <property type="entry name" value="Mannosidase beta"/>
    <property type="match status" value="1"/>
</dbReference>
<dbReference type="GO" id="GO:0004567">
    <property type="term" value="F:beta-mannosidase activity"/>
    <property type="evidence" value="ECO:0007669"/>
    <property type="project" value="UniProtKB-EC"/>
</dbReference>
<evidence type="ECO:0000256" key="5">
    <source>
        <dbReference type="ARBA" id="ARBA00012754"/>
    </source>
</evidence>
<dbReference type="SUPFAM" id="SSF49303">
    <property type="entry name" value="beta-Galactosidase/glucuronidase domain"/>
    <property type="match status" value="3"/>
</dbReference>
<dbReference type="InterPro" id="IPR050887">
    <property type="entry name" value="Beta-mannosidase_GH2"/>
</dbReference>
<gene>
    <name evidence="17" type="primary">LOC105362999</name>
</gene>
<evidence type="ECO:0000313" key="16">
    <source>
        <dbReference type="Proteomes" id="UP000695007"/>
    </source>
</evidence>
<keyword evidence="16" id="KW-1185">Reference proteome</keyword>
<dbReference type="Pfam" id="PF22666">
    <property type="entry name" value="Glyco_hydro_2_N2"/>
    <property type="match status" value="1"/>
</dbReference>
<dbReference type="InterPro" id="IPR013783">
    <property type="entry name" value="Ig-like_fold"/>
</dbReference>
<dbReference type="FunFam" id="2.60.120.260:FF:000060">
    <property type="entry name" value="Probable beta-mannosidase"/>
    <property type="match status" value="1"/>
</dbReference>
<feature type="transmembrane region" description="Helical" evidence="12">
    <location>
        <begin position="101"/>
        <end position="125"/>
    </location>
</feature>
<dbReference type="RefSeq" id="XP_011498870.1">
    <property type="nucleotide sequence ID" value="XM_011500568.1"/>
</dbReference>
<dbReference type="SUPFAM" id="SSF51445">
    <property type="entry name" value="(Trans)glycosidases"/>
    <property type="match status" value="1"/>
</dbReference>
<dbReference type="InterPro" id="IPR036156">
    <property type="entry name" value="Beta-gal/glucu_dom_sf"/>
</dbReference>
<keyword evidence="8" id="KW-0325">Glycoprotein</keyword>
<dbReference type="GO" id="GO:0006516">
    <property type="term" value="P:glycoprotein catabolic process"/>
    <property type="evidence" value="ECO:0007669"/>
    <property type="project" value="TreeGrafter"/>
</dbReference>
<dbReference type="Proteomes" id="UP000695007">
    <property type="component" value="Unplaced"/>
</dbReference>
<dbReference type="Pfam" id="PF17786">
    <property type="entry name" value="Mannosidase_ig"/>
    <property type="match status" value="1"/>
</dbReference>
<dbReference type="CTD" id="40524"/>
<dbReference type="EC" id="3.2.1.25" evidence="5"/>
<accession>A0AAJ7DWE3</accession>
<evidence type="ECO:0000259" key="13">
    <source>
        <dbReference type="Pfam" id="PF17753"/>
    </source>
</evidence>
<dbReference type="InterPro" id="IPR041447">
    <property type="entry name" value="Mannosidase_ig"/>
</dbReference>
<keyword evidence="9" id="KW-0458">Lysosome</keyword>
<evidence type="ECO:0000256" key="1">
    <source>
        <dbReference type="ARBA" id="ARBA00000829"/>
    </source>
</evidence>
<evidence type="ECO:0000256" key="4">
    <source>
        <dbReference type="ARBA" id="ARBA00007401"/>
    </source>
</evidence>
<evidence type="ECO:0000256" key="2">
    <source>
        <dbReference type="ARBA" id="ARBA00004371"/>
    </source>
</evidence>
<dbReference type="KEGG" id="csol:105362999"/>
<keyword evidence="10" id="KW-0326">Glycosidase</keyword>
<organism evidence="16 17">
    <name type="scientific">Ceratosolen solmsi marchali</name>
    <dbReference type="NCBI Taxonomy" id="326594"/>
    <lineage>
        <taxon>Eukaryota</taxon>
        <taxon>Metazoa</taxon>
        <taxon>Ecdysozoa</taxon>
        <taxon>Arthropoda</taxon>
        <taxon>Hexapoda</taxon>
        <taxon>Insecta</taxon>
        <taxon>Pterygota</taxon>
        <taxon>Neoptera</taxon>
        <taxon>Endopterygota</taxon>
        <taxon>Hymenoptera</taxon>
        <taxon>Apocrita</taxon>
        <taxon>Proctotrupomorpha</taxon>
        <taxon>Chalcidoidea</taxon>
        <taxon>Agaonidae</taxon>
        <taxon>Agaoninae</taxon>
        <taxon>Ceratosolen</taxon>
    </lineage>
</organism>
<dbReference type="PANTHER" id="PTHR43730:SF1">
    <property type="entry name" value="BETA-MANNOSIDASE"/>
    <property type="match status" value="1"/>
</dbReference>
<evidence type="ECO:0000256" key="8">
    <source>
        <dbReference type="ARBA" id="ARBA00023180"/>
    </source>
</evidence>
<dbReference type="Pfam" id="PF17753">
    <property type="entry name" value="Ig_mannosidase"/>
    <property type="match status" value="1"/>
</dbReference>
<dbReference type="Gene3D" id="2.60.120.260">
    <property type="entry name" value="Galactose-binding domain-like"/>
    <property type="match status" value="1"/>
</dbReference>
<evidence type="ECO:0000256" key="12">
    <source>
        <dbReference type="SAM" id="Phobius"/>
    </source>
</evidence>
<dbReference type="PANTHER" id="PTHR43730">
    <property type="entry name" value="BETA-MANNOSIDASE"/>
    <property type="match status" value="1"/>
</dbReference>
<sequence length="953" mass="109880">MHGIKIFLVCLILCFYNVISISLNGKWRGYIPSTGTRFIAEIPGGIYSDLERCGIIKKNLLGFNDVINRWVANETIVYTTNIQGNCLNKILFKYIINVVDFFYLFIAVNNTFLSASHIILIFHGLDTFTKIYVNDFQIGETSNMFLKYSFDIKSYLKSGDNELKVIFESSVKIAEKLYNLQSLNYIVPPKCVPSAYNGECHVNHIRKMQASYGWDWGPAFPSMGIWYNEFEWLSMKKNYNFTIVIFRRNVEVEAVDDVLVSEVTVDIFKQSSWKIVVTAFVDHFHDKRTEVDKPIHIICMLEDKHLNDSVFTNLKVINNRANASVMLNVPLDKVETWWPNGYGKQSLYSLNVRIKVAARIIERKFKIGFRTIELIQEPLKKGLSFYFKVNGIPVFAKGSNWIPSSIFPEHLENKEKLENLLKAVKDTHANMLRVWGGGVYESDLFYSLADEYGIMIWQDFMFACNMYPTTKFFLDNVKEEVIQNTRRLKYHPSIALWAGNNENEAALYGNWYGTGNNKLYKDDYVKLYVDTIKNEAIMIDSTRPFAVSSPSNGLYSEEKNYTESNPYSNLYGDVHYYNYVKNSWDINQYPITRFASEYGFQALPSVWTMISASKNLTDLQLNSSFMTHRQHLPQGNVIMRRLIDTNFIIPNSNNTIRALMDYTYLSQVTQAVSMRIQTELYRQTKSSFNDLGEGLTMGALYWQLNDVWQAPSWSSVDIEGRWKMLHYYAKEFFSPLIVTSKLTQANELLIFIVSDLLKPLNDLAVEMNFYEWKSSTIIHTNQINNITLEANESKFVIQYWIDKLLESAGCGTLSTAKENCFLELILKDVNNKIIAPRNYVYPHPMKKISLPNDSITIDIQFKGDSKLDFQIEIVSQNMALFVWLEIGNVGGYFSENGFHVLQGKKSINFHAFKATTIAHINKNLIVTSLSRIYNSDLRALDAQIVIDQLNIDG</sequence>
<feature type="domain" description="Beta-mannosidase Ig-fold" evidence="13">
    <location>
        <begin position="867"/>
        <end position="930"/>
    </location>
</feature>
<dbReference type="InterPro" id="IPR008979">
    <property type="entry name" value="Galactose-bd-like_sf"/>
</dbReference>
<dbReference type="AlphaFoldDB" id="A0AAJ7DWE3"/>
<name>A0AAJ7DWE3_9HYME</name>
<reference evidence="17" key="1">
    <citation type="submission" date="2025-08" db="UniProtKB">
        <authorList>
            <consortium name="RefSeq"/>
        </authorList>
    </citation>
    <scope>IDENTIFICATION</scope>
</reference>
<keyword evidence="12" id="KW-0812">Transmembrane</keyword>
<feature type="domain" description="Mannosidase Ig/CBM-like" evidence="14">
    <location>
        <begin position="747"/>
        <end position="846"/>
    </location>
</feature>
<keyword evidence="7" id="KW-0378">Hydrolase</keyword>
<dbReference type="GeneID" id="105362999"/>
<dbReference type="InterPro" id="IPR054593">
    <property type="entry name" value="Beta-mannosidase-like_N2"/>
</dbReference>
<dbReference type="SUPFAM" id="SSF49785">
    <property type="entry name" value="Galactose-binding domain-like"/>
    <property type="match status" value="1"/>
</dbReference>